<protein>
    <submittedName>
        <fullName evidence="1">Sulfur carrier protein ThiS</fullName>
    </submittedName>
</protein>
<dbReference type="Pfam" id="PF02597">
    <property type="entry name" value="ThiS"/>
    <property type="match status" value="1"/>
</dbReference>
<dbReference type="InterPro" id="IPR012675">
    <property type="entry name" value="Beta-grasp_dom_sf"/>
</dbReference>
<dbReference type="InterPro" id="IPR003749">
    <property type="entry name" value="ThiS/MoaD-like"/>
</dbReference>
<proteinExistence type="predicted"/>
<accession>A0A934R1Z9</accession>
<keyword evidence="2" id="KW-1185">Reference proteome</keyword>
<organism evidence="1 2">
    <name type="scientific">Luteolibacter yonseiensis</name>
    <dbReference type="NCBI Taxonomy" id="1144680"/>
    <lineage>
        <taxon>Bacteria</taxon>
        <taxon>Pseudomonadati</taxon>
        <taxon>Verrucomicrobiota</taxon>
        <taxon>Verrucomicrobiia</taxon>
        <taxon>Verrucomicrobiales</taxon>
        <taxon>Verrucomicrobiaceae</taxon>
        <taxon>Luteolibacter</taxon>
    </lineage>
</organism>
<sequence length="66" mass="6794">MKIQLNGNPHEIAAELTVAALLESIGFGGKPCVVELDEQAVFPRDFASVAVTDGARVEVVTLAAGG</sequence>
<dbReference type="AlphaFoldDB" id="A0A934R1Z9"/>
<dbReference type="PANTHER" id="PTHR34472">
    <property type="entry name" value="SULFUR CARRIER PROTEIN THIS"/>
    <property type="match status" value="1"/>
</dbReference>
<name>A0A934R1Z9_9BACT</name>
<gene>
    <name evidence="1" type="primary">thiS</name>
    <name evidence="1" type="ORF">JIN84_00390</name>
</gene>
<dbReference type="Gene3D" id="3.10.20.30">
    <property type="match status" value="1"/>
</dbReference>
<comment type="caution">
    <text evidence="1">The sequence shown here is derived from an EMBL/GenBank/DDBJ whole genome shotgun (WGS) entry which is preliminary data.</text>
</comment>
<dbReference type="InterPro" id="IPR016155">
    <property type="entry name" value="Mopterin_synth/thiamin_S_b"/>
</dbReference>
<dbReference type="EMBL" id="JAENIK010000001">
    <property type="protein sequence ID" value="MBK1814065.1"/>
    <property type="molecule type" value="Genomic_DNA"/>
</dbReference>
<evidence type="ECO:0000313" key="1">
    <source>
        <dbReference type="EMBL" id="MBK1814065.1"/>
    </source>
</evidence>
<dbReference type="NCBIfam" id="TIGR01683">
    <property type="entry name" value="thiS"/>
    <property type="match status" value="1"/>
</dbReference>
<dbReference type="SUPFAM" id="SSF54285">
    <property type="entry name" value="MoaD/ThiS"/>
    <property type="match status" value="1"/>
</dbReference>
<dbReference type="RefSeq" id="WP_200349031.1">
    <property type="nucleotide sequence ID" value="NZ_BAABHZ010000005.1"/>
</dbReference>
<evidence type="ECO:0000313" key="2">
    <source>
        <dbReference type="Proteomes" id="UP000600139"/>
    </source>
</evidence>
<dbReference type="CDD" id="cd00565">
    <property type="entry name" value="Ubl_ThiS"/>
    <property type="match status" value="1"/>
</dbReference>
<dbReference type="PANTHER" id="PTHR34472:SF1">
    <property type="entry name" value="SULFUR CARRIER PROTEIN THIS"/>
    <property type="match status" value="1"/>
</dbReference>
<dbReference type="Proteomes" id="UP000600139">
    <property type="component" value="Unassembled WGS sequence"/>
</dbReference>
<reference evidence="1" key="1">
    <citation type="submission" date="2021-01" db="EMBL/GenBank/DDBJ databases">
        <title>Modified the classification status of verrucomicrobia.</title>
        <authorList>
            <person name="Feng X."/>
        </authorList>
    </citation>
    <scope>NUCLEOTIDE SEQUENCE</scope>
    <source>
        <strain evidence="1">JCM 18052</strain>
    </source>
</reference>
<dbReference type="InterPro" id="IPR010035">
    <property type="entry name" value="Thi_S"/>
</dbReference>